<evidence type="ECO:0000313" key="3">
    <source>
        <dbReference type="Proteomes" id="UP000289506"/>
    </source>
</evidence>
<feature type="transmembrane region" description="Helical" evidence="1">
    <location>
        <begin position="285"/>
        <end position="313"/>
    </location>
</feature>
<feature type="transmembrane region" description="Helical" evidence="1">
    <location>
        <begin position="100"/>
        <end position="124"/>
    </location>
</feature>
<dbReference type="AlphaFoldDB" id="A0A449AHY0"/>
<sequence>MNLNNMYIENKKSINLAFMNFFLKCTSIALFIVLLLNQINVINLFNVTRIFEKTVLSIVLWQFYALLFFATTFFIIKEREYWKKIFHYLVIENPKAFKRILIICSLYLPIVDFYRIAFINSLFIENDLIISNWKVGLIKNNIRFSIYDISLAGVLMCIFLIIAAVKNFTPLKIVGLDPEFIFYIIFAFFFGKFKGAFLSFVADFFNLLLDGKIGFYHEAYAIVPIVMTILIGAFIDMFRKYKRIWVVLMEFFLILVFCALIYVFILNMNDPKGIKISKTFGFSRVSLGVFIALLVITLSIFAIFNVFVIKYLTAKNKASKQRYSYLLLSIFLVVFVIVLARWIWGPFAFIQYANRYLGRGYDLSNRYLIVMVPIILRSVIALPIYIIIVNALIPILAFLKKTILKNEYDLTYY</sequence>
<evidence type="ECO:0000256" key="1">
    <source>
        <dbReference type="SAM" id="Phobius"/>
    </source>
</evidence>
<dbReference type="RefSeq" id="WP_129720512.1">
    <property type="nucleotide sequence ID" value="NZ_CP141041.1"/>
</dbReference>
<evidence type="ECO:0000313" key="2">
    <source>
        <dbReference type="EMBL" id="VEU64590.1"/>
    </source>
</evidence>
<organism evidence="2 3">
    <name type="scientific">Mycoplasmopsis cynos</name>
    <dbReference type="NCBI Taxonomy" id="171284"/>
    <lineage>
        <taxon>Bacteria</taxon>
        <taxon>Bacillati</taxon>
        <taxon>Mycoplasmatota</taxon>
        <taxon>Mycoplasmoidales</taxon>
        <taxon>Metamycoplasmataceae</taxon>
        <taxon>Mycoplasmopsis</taxon>
    </lineage>
</organism>
<protein>
    <recommendedName>
        <fullName evidence="4">ECF transporter S component</fullName>
    </recommendedName>
</protein>
<reference evidence="2 3" key="1">
    <citation type="submission" date="2019-01" db="EMBL/GenBank/DDBJ databases">
        <authorList>
            <consortium name="Pathogen Informatics"/>
        </authorList>
    </citation>
    <scope>NUCLEOTIDE SEQUENCE [LARGE SCALE GENOMIC DNA]</scope>
    <source>
        <strain evidence="2 3">NCTC10142</strain>
        <plasmid evidence="3">13</plasmid>
    </source>
</reference>
<feature type="transmembrane region" description="Helical" evidence="1">
    <location>
        <begin position="325"/>
        <end position="347"/>
    </location>
</feature>
<dbReference type="EMBL" id="LR214986">
    <property type="protein sequence ID" value="VEU64590.1"/>
    <property type="molecule type" value="Genomic_DNA"/>
</dbReference>
<feature type="transmembrane region" description="Helical" evidence="1">
    <location>
        <begin position="144"/>
        <end position="168"/>
    </location>
</feature>
<feature type="transmembrane region" description="Helical" evidence="1">
    <location>
        <begin position="54"/>
        <end position="76"/>
    </location>
</feature>
<keyword evidence="1" id="KW-0472">Membrane</keyword>
<geneLocation type="plasmid" evidence="2 3">
    <name>13</name>
</geneLocation>
<feature type="transmembrane region" description="Helical" evidence="1">
    <location>
        <begin position="220"/>
        <end position="238"/>
    </location>
</feature>
<dbReference type="Gene3D" id="1.10.1760.20">
    <property type="match status" value="1"/>
</dbReference>
<dbReference type="Proteomes" id="UP000289506">
    <property type="component" value="Plasmid 13"/>
</dbReference>
<evidence type="ECO:0008006" key="4">
    <source>
        <dbReference type="Google" id="ProtNLM"/>
    </source>
</evidence>
<keyword evidence="2" id="KW-0614">Plasmid</keyword>
<feature type="transmembrane region" description="Helical" evidence="1">
    <location>
        <begin position="245"/>
        <end position="265"/>
    </location>
</feature>
<gene>
    <name evidence="2" type="ORF">NCTC10142_00344</name>
</gene>
<proteinExistence type="predicted"/>
<feature type="transmembrane region" description="Helical" evidence="1">
    <location>
        <begin position="367"/>
        <end position="399"/>
    </location>
</feature>
<keyword evidence="1" id="KW-0812">Transmembrane</keyword>
<feature type="transmembrane region" description="Helical" evidence="1">
    <location>
        <begin position="180"/>
        <end position="200"/>
    </location>
</feature>
<feature type="transmembrane region" description="Helical" evidence="1">
    <location>
        <begin position="21"/>
        <end position="42"/>
    </location>
</feature>
<accession>A0A449AHY0</accession>
<name>A0A449AHY0_9BACT</name>
<keyword evidence="1" id="KW-1133">Transmembrane helix</keyword>